<dbReference type="InterPro" id="IPR052016">
    <property type="entry name" value="Bact_Sigma-Reg"/>
</dbReference>
<feature type="transmembrane region" description="Helical" evidence="2">
    <location>
        <begin position="209"/>
        <end position="238"/>
    </location>
</feature>
<gene>
    <name evidence="4" type="ORF">SAMN04488528_104125</name>
</gene>
<feature type="domain" description="PPM-type phosphatase" evidence="3">
    <location>
        <begin position="575"/>
        <end position="783"/>
    </location>
</feature>
<dbReference type="InterPro" id="IPR014221">
    <property type="entry name" value="SpoII_E"/>
</dbReference>
<keyword evidence="5" id="KW-1185">Reference proteome</keyword>
<dbReference type="InterPro" id="IPR045768">
    <property type="entry name" value="SpoIIE_N"/>
</dbReference>
<dbReference type="Proteomes" id="UP000198619">
    <property type="component" value="Unassembled WGS sequence"/>
</dbReference>
<evidence type="ECO:0000259" key="3">
    <source>
        <dbReference type="SMART" id="SM00331"/>
    </source>
</evidence>
<dbReference type="SUPFAM" id="SSF81606">
    <property type="entry name" value="PP2C-like"/>
    <property type="match status" value="1"/>
</dbReference>
<feature type="transmembrane region" description="Helical" evidence="2">
    <location>
        <begin position="182"/>
        <end position="203"/>
    </location>
</feature>
<sequence length="787" mass="89064">MQLGAQVASYERIKKHSSEKKIAKKEVPYKFLAYFIGAVLISRVTMINDTAPFGIALALSMIKHREDKLPFAVFIGTSIGYLTLINKLYEIPLYIIMITLITTINYTLKGVKAIHKIIISSLFIVVAMVLYRYFMNHYTLGIIFFTAMFHLACIVPIYFIIDYAIICSKEIKTKHLFKNEEIISMAIVISLIISGTWGIEFFTVSFRNLLALTFIIIISYTNGSAIGAATGVAMGVIVGISSNNMMNFISVYGVCGLIVGIFKDTGKWLTALSYIVIFSILKLYSGISNDMKIVEGIVTALIFLAIPGKFYDRWAGELDWERKQDVIGEEYIEKIKCVFSNKLNTFSSILESMSSILNDLVDNDRLVMKEKSSALIENLADKVCRNCDLKSSCWQREFHQTYLAFGELIDNYHNNIDKMPKHLENRCIKRTAISSYTEDIVNNYIISEMWRKRLSEGRELLSGQIKNMSGTIEEILEDFNKEVTFNMELEKKIRVLLNKKNFKVKDILCYEDRNARIHIKVTQNGFYSTKKCVKELLSLINEVCEKAMCVNDEGCIVDSKTKESTIYFEETPKFHVASYVDVQSKDGEKLNGDSYTFGKLKDGTYITVISDGMGSGPEAHRESNAAIELIEKFTENGFGKETAINTVNSVMSLRFSDDEKFSTLDLNSIDLYSGDITFMKVGAVSSLIKRGTDIDVIKSKTLPIGVLDKVDVEIIDRTLKSGDMIFTFSDGLLEAIDEEWLINYLSGSNCNNPQELSDEIMKKAREFSGEKFKDDITIITSKIYSLY</sequence>
<keyword evidence="2" id="KW-1133">Transmembrane helix</keyword>
<evidence type="ECO:0000256" key="1">
    <source>
        <dbReference type="ARBA" id="ARBA00022801"/>
    </source>
</evidence>
<evidence type="ECO:0000256" key="2">
    <source>
        <dbReference type="SAM" id="Phobius"/>
    </source>
</evidence>
<evidence type="ECO:0000313" key="5">
    <source>
        <dbReference type="Proteomes" id="UP000198619"/>
    </source>
</evidence>
<proteinExistence type="predicted"/>
<feature type="transmembrane region" description="Helical" evidence="2">
    <location>
        <begin position="117"/>
        <end position="134"/>
    </location>
</feature>
<keyword evidence="2" id="KW-0472">Membrane</keyword>
<dbReference type="STRING" id="84698.SAMN04488528_104125"/>
<dbReference type="NCBIfam" id="TIGR02865">
    <property type="entry name" value="spore_II_E"/>
    <property type="match status" value="1"/>
</dbReference>
<dbReference type="SMART" id="SM00331">
    <property type="entry name" value="PP2C_SIG"/>
    <property type="match status" value="1"/>
</dbReference>
<dbReference type="EMBL" id="FOKI01000041">
    <property type="protein sequence ID" value="SFB39476.1"/>
    <property type="molecule type" value="Genomic_DNA"/>
</dbReference>
<protein>
    <submittedName>
        <fullName evidence="4">Stage II sporulation protein E</fullName>
    </submittedName>
</protein>
<keyword evidence="2" id="KW-0812">Transmembrane</keyword>
<evidence type="ECO:0000313" key="4">
    <source>
        <dbReference type="EMBL" id="SFB39476.1"/>
    </source>
</evidence>
<dbReference type="Gene3D" id="3.60.40.10">
    <property type="entry name" value="PPM-type phosphatase domain"/>
    <property type="match status" value="1"/>
</dbReference>
<dbReference type="PANTHER" id="PTHR43156:SF2">
    <property type="entry name" value="STAGE II SPORULATION PROTEIN E"/>
    <property type="match status" value="1"/>
</dbReference>
<feature type="transmembrane region" description="Helical" evidence="2">
    <location>
        <begin position="31"/>
        <end position="57"/>
    </location>
</feature>
<feature type="transmembrane region" description="Helical" evidence="2">
    <location>
        <begin position="140"/>
        <end position="161"/>
    </location>
</feature>
<dbReference type="AlphaFoldDB" id="A0A1I1APY5"/>
<dbReference type="GO" id="GO:0004722">
    <property type="term" value="F:protein serine/threonine phosphatase activity"/>
    <property type="evidence" value="ECO:0007669"/>
    <property type="project" value="InterPro"/>
</dbReference>
<dbReference type="PANTHER" id="PTHR43156">
    <property type="entry name" value="STAGE II SPORULATION PROTEIN E-RELATED"/>
    <property type="match status" value="1"/>
</dbReference>
<reference evidence="4 5" key="1">
    <citation type="submission" date="2016-10" db="EMBL/GenBank/DDBJ databases">
        <authorList>
            <person name="de Groot N.N."/>
        </authorList>
    </citation>
    <scope>NUCLEOTIDE SEQUENCE [LARGE SCALE GENOMIC DNA]</scope>
    <source>
        <strain evidence="4 5">DSM 12271</strain>
    </source>
</reference>
<accession>A0A1I1APY5</accession>
<name>A0A1I1APY5_9CLOT</name>
<dbReference type="OrthoDB" id="9763774at2"/>
<keyword evidence="1" id="KW-0378">Hydrolase</keyword>
<feature type="transmembrane region" description="Helical" evidence="2">
    <location>
        <begin position="245"/>
        <end position="262"/>
    </location>
</feature>
<dbReference type="Pfam" id="PF19732">
    <property type="entry name" value="SpoIIE_N"/>
    <property type="match status" value="1"/>
</dbReference>
<organism evidence="4 5">
    <name type="scientific">Clostridium frigidicarnis</name>
    <dbReference type="NCBI Taxonomy" id="84698"/>
    <lineage>
        <taxon>Bacteria</taxon>
        <taxon>Bacillati</taxon>
        <taxon>Bacillota</taxon>
        <taxon>Clostridia</taxon>
        <taxon>Eubacteriales</taxon>
        <taxon>Clostridiaceae</taxon>
        <taxon>Clostridium</taxon>
    </lineage>
</organism>
<dbReference type="InterPro" id="IPR036457">
    <property type="entry name" value="PPM-type-like_dom_sf"/>
</dbReference>
<dbReference type="RefSeq" id="WP_090042844.1">
    <property type="nucleotide sequence ID" value="NZ_FOKI01000041.1"/>
</dbReference>
<dbReference type="InterPro" id="IPR001932">
    <property type="entry name" value="PPM-type_phosphatase-like_dom"/>
</dbReference>
<dbReference type="Pfam" id="PF07228">
    <property type="entry name" value="SpoIIE"/>
    <property type="match status" value="1"/>
</dbReference>